<evidence type="ECO:0000313" key="2">
    <source>
        <dbReference type="EMBL" id="KAF2115351.1"/>
    </source>
</evidence>
<name>A0A6A5ZA89_9PLEO</name>
<dbReference type="EMBL" id="ML977323">
    <property type="protein sequence ID" value="KAF2115351.1"/>
    <property type="molecule type" value="Genomic_DNA"/>
</dbReference>
<proteinExistence type="predicted"/>
<dbReference type="PANTHER" id="PTHR24148:SF64">
    <property type="entry name" value="HETEROKARYON INCOMPATIBILITY DOMAIN-CONTAINING PROTEIN"/>
    <property type="match status" value="1"/>
</dbReference>
<dbReference type="OrthoDB" id="4850726at2759"/>
<feature type="region of interest" description="Disordered" evidence="1">
    <location>
        <begin position="1"/>
        <end position="22"/>
    </location>
</feature>
<evidence type="ECO:0008006" key="4">
    <source>
        <dbReference type="Google" id="ProtNLM"/>
    </source>
</evidence>
<accession>A0A6A5ZA89</accession>
<keyword evidence="3" id="KW-1185">Reference proteome</keyword>
<dbReference type="PANTHER" id="PTHR24148">
    <property type="entry name" value="ANKYRIN REPEAT DOMAIN-CONTAINING PROTEIN 39 HOMOLOG-RELATED"/>
    <property type="match status" value="1"/>
</dbReference>
<dbReference type="Proteomes" id="UP000799770">
    <property type="component" value="Unassembled WGS sequence"/>
</dbReference>
<reference evidence="2" key="1">
    <citation type="journal article" date="2020" name="Stud. Mycol.">
        <title>101 Dothideomycetes genomes: a test case for predicting lifestyles and emergence of pathogens.</title>
        <authorList>
            <person name="Haridas S."/>
            <person name="Albert R."/>
            <person name="Binder M."/>
            <person name="Bloem J."/>
            <person name="Labutti K."/>
            <person name="Salamov A."/>
            <person name="Andreopoulos B."/>
            <person name="Baker S."/>
            <person name="Barry K."/>
            <person name="Bills G."/>
            <person name="Bluhm B."/>
            <person name="Cannon C."/>
            <person name="Castanera R."/>
            <person name="Culley D."/>
            <person name="Daum C."/>
            <person name="Ezra D."/>
            <person name="Gonzalez J."/>
            <person name="Henrissat B."/>
            <person name="Kuo A."/>
            <person name="Liang C."/>
            <person name="Lipzen A."/>
            <person name="Lutzoni F."/>
            <person name="Magnuson J."/>
            <person name="Mondo S."/>
            <person name="Nolan M."/>
            <person name="Ohm R."/>
            <person name="Pangilinan J."/>
            <person name="Park H.-J."/>
            <person name="Ramirez L."/>
            <person name="Alfaro M."/>
            <person name="Sun H."/>
            <person name="Tritt A."/>
            <person name="Yoshinaga Y."/>
            <person name="Zwiers L.-H."/>
            <person name="Turgeon B."/>
            <person name="Goodwin S."/>
            <person name="Spatafora J."/>
            <person name="Crous P."/>
            <person name="Grigoriev I."/>
        </authorList>
    </citation>
    <scope>NUCLEOTIDE SEQUENCE</scope>
    <source>
        <strain evidence="2">CBS 627.86</strain>
    </source>
</reference>
<evidence type="ECO:0000256" key="1">
    <source>
        <dbReference type="SAM" id="MobiDB-lite"/>
    </source>
</evidence>
<dbReference type="Pfam" id="PF26639">
    <property type="entry name" value="Het-6_barrel"/>
    <property type="match status" value="1"/>
</dbReference>
<evidence type="ECO:0000313" key="3">
    <source>
        <dbReference type="Proteomes" id="UP000799770"/>
    </source>
</evidence>
<gene>
    <name evidence="2" type="ORF">BDV96DRAFT_599701</name>
</gene>
<dbReference type="AlphaFoldDB" id="A0A6A5ZA89"/>
<organism evidence="2 3">
    <name type="scientific">Lophiotrema nucula</name>
    <dbReference type="NCBI Taxonomy" id="690887"/>
    <lineage>
        <taxon>Eukaryota</taxon>
        <taxon>Fungi</taxon>
        <taxon>Dikarya</taxon>
        <taxon>Ascomycota</taxon>
        <taxon>Pezizomycotina</taxon>
        <taxon>Dothideomycetes</taxon>
        <taxon>Pleosporomycetidae</taxon>
        <taxon>Pleosporales</taxon>
        <taxon>Lophiotremataceae</taxon>
        <taxon>Lophiotrema</taxon>
    </lineage>
</organism>
<sequence length="411" mass="45775">MAPKAKAKASQHPTRLASMEEAGGLSASASSFRSSIAKSYKDIDILKNYNRPYQQLEHVANPYSSSERYIGGVLDVARYALCKDERDKIFGILSIAEPLADWIRPDYTKSTAQIYTELSVQSLRTRTLWLFEHTHLSISRDDAPTWVPDWAAINDIQNLSTWSRSSGRSAAVVERLSEGILRVGGVFVSEVEKSCAIQLDGSLSGQWTQACKTLSDLLPSVESLMSQESAQHNSSDEFGRVFSQGRFSEAFEPPDPDATTFAEFSNFFSKVRNDQDIYWTSYDSIGQFECISTVAHDRSLFHTSTRKVGIGPHGVLPGDIVCVFLGGRSAFILRRHATTAYFQRVGTCFVNGSMYGEALLGPLPPGWEQFNRRTTGYDVPAYRRTASRGIWQYEDPRLPVPAPGTTRHDPE</sequence>
<protein>
    <recommendedName>
        <fullName evidence="4">Heterokaryon incompatibility protein-domain-containing protein</fullName>
    </recommendedName>
</protein>
<dbReference type="InterPro" id="IPR052895">
    <property type="entry name" value="HetReg/Transcr_Mod"/>
</dbReference>